<gene>
    <name evidence="1" type="ORF">A3K51_00025</name>
</gene>
<dbReference type="AlphaFoldDB" id="A0A1F4NPG2"/>
<protein>
    <submittedName>
        <fullName evidence="1">Uncharacterized protein</fullName>
    </submittedName>
</protein>
<accession>A0A1F4NPG2</accession>
<name>A0A1F4NPG2_UNCK3</name>
<reference evidence="1 2" key="1">
    <citation type="journal article" date="2016" name="Nat. Commun.">
        <title>Thousands of microbial genomes shed light on interconnected biogeochemical processes in an aquifer system.</title>
        <authorList>
            <person name="Anantharaman K."/>
            <person name="Brown C.T."/>
            <person name="Hug L.A."/>
            <person name="Sharon I."/>
            <person name="Castelle C.J."/>
            <person name="Probst A.J."/>
            <person name="Thomas B.C."/>
            <person name="Singh A."/>
            <person name="Wilkins M.J."/>
            <person name="Karaoz U."/>
            <person name="Brodie E.L."/>
            <person name="Williams K.H."/>
            <person name="Hubbard S.S."/>
            <person name="Banfield J.F."/>
        </authorList>
    </citation>
    <scope>NUCLEOTIDE SEQUENCE [LARGE SCALE GENOMIC DNA]</scope>
</reference>
<proteinExistence type="predicted"/>
<comment type="caution">
    <text evidence="1">The sequence shown here is derived from an EMBL/GenBank/DDBJ whole genome shotgun (WGS) entry which is preliminary data.</text>
</comment>
<organism evidence="1 2">
    <name type="scientific">candidate division Kazan bacterium RIFCSPLOWO2_01_FULL_45_19</name>
    <dbReference type="NCBI Taxonomy" id="1798538"/>
    <lineage>
        <taxon>Bacteria</taxon>
        <taxon>Bacteria division Kazan-3B-28</taxon>
    </lineage>
</organism>
<sequence>MVEDIFGYGVGKIPHSGPEVGAKYSVGNLAQRRIVMSEGEFCAKDLTLGRANALVKKLGGMEVVDGILAETLKFTIEAVVEQKKSVLRLLAEFVLPEQVGNFNPQQFFRTRSGLCVWDDFKDLVLKFAKPVSGVVATTIRKHELVKPANDSQIRSGLPEGHVFQASELCGHLAGMILRQPNGGAGQLLNNGYANLFYVQVGSEVVVVGVLWSAGYRRWSVFAFQLDVSQWRAGRQVLSRATAG</sequence>
<dbReference type="EMBL" id="METD01000001">
    <property type="protein sequence ID" value="OGB73256.1"/>
    <property type="molecule type" value="Genomic_DNA"/>
</dbReference>
<evidence type="ECO:0000313" key="2">
    <source>
        <dbReference type="Proteomes" id="UP000178085"/>
    </source>
</evidence>
<dbReference type="Proteomes" id="UP000178085">
    <property type="component" value="Unassembled WGS sequence"/>
</dbReference>
<evidence type="ECO:0000313" key="1">
    <source>
        <dbReference type="EMBL" id="OGB73256.1"/>
    </source>
</evidence>